<dbReference type="Proteomes" id="UP000032545">
    <property type="component" value="Unassembled WGS sequence"/>
</dbReference>
<evidence type="ECO:0000256" key="1">
    <source>
        <dbReference type="SAM" id="SignalP"/>
    </source>
</evidence>
<proteinExistence type="predicted"/>
<name>A0A0D8BMK7_9ACTN</name>
<reference evidence="2 3" key="2">
    <citation type="journal article" date="2016" name="Genome Announc.">
        <title>Permanent Draft Genome Sequences for Two Variants of Frankia sp. Strain CpI1, the First Frankia Strain Isolated from Root Nodules of Comptonia peregrina.</title>
        <authorList>
            <person name="Oshone R."/>
            <person name="Hurst S.G.IV."/>
            <person name="Abebe-Akele F."/>
            <person name="Simpson S."/>
            <person name="Morris K."/>
            <person name="Thomas W.K."/>
            <person name="Tisa L.S."/>
        </authorList>
    </citation>
    <scope>NUCLEOTIDE SEQUENCE [LARGE SCALE GENOMIC DNA]</scope>
    <source>
        <strain evidence="3">CpI1-S</strain>
    </source>
</reference>
<protein>
    <recommendedName>
        <fullName evidence="4">DUF3558 domain-containing protein</fullName>
    </recommendedName>
</protein>
<feature type="chain" id="PRO_5039683571" description="DUF3558 domain-containing protein" evidence="1">
    <location>
        <begin position="30"/>
        <end position="169"/>
    </location>
</feature>
<evidence type="ECO:0000313" key="2">
    <source>
        <dbReference type="EMBL" id="KJE25229.1"/>
    </source>
</evidence>
<dbReference type="AlphaFoldDB" id="A0A0D8BMK7"/>
<dbReference type="EMBL" id="JYFN01000002">
    <property type="protein sequence ID" value="KJE25229.1"/>
    <property type="molecule type" value="Genomic_DNA"/>
</dbReference>
<dbReference type="PATRIC" id="fig|1502723.3.peg.404"/>
<organism evidence="2 3">
    <name type="scientific">Frankia torreyi</name>
    <dbReference type="NCBI Taxonomy" id="1856"/>
    <lineage>
        <taxon>Bacteria</taxon>
        <taxon>Bacillati</taxon>
        <taxon>Actinomycetota</taxon>
        <taxon>Actinomycetes</taxon>
        <taxon>Frankiales</taxon>
        <taxon>Frankiaceae</taxon>
        <taxon>Frankia</taxon>
    </lineage>
</organism>
<sequence precursor="true">MIMDLVHSYRMVRLAFASGAVLVSCVVTASCSSASGAAAPRPVPPCSLLHAPEVRAAIEASWSPGRQGASEGDTDAIGCTFQSSKGFVTVWSSAKDAEAGYQSSRAAPAQRPQQDLSGAGYVGYSYTSPGNVQEVHLLKGAAYISVVVGAGAAPGTARHLGDLIVARLP</sequence>
<feature type="signal peptide" evidence="1">
    <location>
        <begin position="1"/>
        <end position="29"/>
    </location>
</feature>
<gene>
    <name evidence="2" type="ORF">FF36_00362</name>
</gene>
<evidence type="ECO:0000313" key="3">
    <source>
        <dbReference type="Proteomes" id="UP000032545"/>
    </source>
</evidence>
<keyword evidence="1" id="KW-0732">Signal</keyword>
<comment type="caution">
    <text evidence="2">The sequence shown here is derived from an EMBL/GenBank/DDBJ whole genome shotgun (WGS) entry which is preliminary data.</text>
</comment>
<evidence type="ECO:0008006" key="4">
    <source>
        <dbReference type="Google" id="ProtNLM"/>
    </source>
</evidence>
<reference evidence="3" key="1">
    <citation type="submission" date="2015-02" db="EMBL/GenBank/DDBJ databases">
        <title>Draft Genome of Frankia sp. CpI1-S.</title>
        <authorList>
            <person name="Oshone R.T."/>
            <person name="Ngom M."/>
            <person name="Ghodhbane-Gtari F."/>
            <person name="Gtari M."/>
            <person name="Morris K."/>
            <person name="Thomas K."/>
            <person name="Sen A."/>
            <person name="Tisa L.S."/>
        </authorList>
    </citation>
    <scope>NUCLEOTIDE SEQUENCE [LARGE SCALE GENOMIC DNA]</scope>
    <source>
        <strain evidence="3">CpI1-S</strain>
    </source>
</reference>
<keyword evidence="3" id="KW-1185">Reference proteome</keyword>
<accession>A0A0D8BMK7</accession>